<keyword evidence="3" id="KW-0223">Dioxygenase</keyword>
<dbReference type="InterPro" id="IPR004360">
    <property type="entry name" value="Glyas_Fos-R_dOase_dom"/>
</dbReference>
<dbReference type="PANTHER" id="PTHR21366">
    <property type="entry name" value="GLYOXALASE FAMILY PROTEIN"/>
    <property type="match status" value="1"/>
</dbReference>
<dbReference type="Gene3D" id="3.10.180.10">
    <property type="entry name" value="2,3-Dihydroxybiphenyl 1,2-Dioxygenase, domain 1"/>
    <property type="match status" value="1"/>
</dbReference>
<keyword evidence="3" id="KW-0560">Oxidoreductase</keyword>
<dbReference type="InterPro" id="IPR029068">
    <property type="entry name" value="Glyas_Bleomycin-R_OHBP_Dase"/>
</dbReference>
<proteinExistence type="predicted"/>
<name>A0A1G8XPA2_9GAMM</name>
<protein>
    <submittedName>
        <fullName evidence="3">Catechol 2,3-dioxygenase</fullName>
    </submittedName>
</protein>
<feature type="region of interest" description="Disordered" evidence="1">
    <location>
        <begin position="105"/>
        <end position="135"/>
    </location>
</feature>
<keyword evidence="4" id="KW-1185">Reference proteome</keyword>
<organism evidence="3 4">
    <name type="scientific">Microbulbifer yueqingensis</name>
    <dbReference type="NCBI Taxonomy" id="658219"/>
    <lineage>
        <taxon>Bacteria</taxon>
        <taxon>Pseudomonadati</taxon>
        <taxon>Pseudomonadota</taxon>
        <taxon>Gammaproteobacteria</taxon>
        <taxon>Cellvibrionales</taxon>
        <taxon>Microbulbiferaceae</taxon>
        <taxon>Microbulbifer</taxon>
    </lineage>
</organism>
<gene>
    <name evidence="3" type="ORF">SAMN05216212_1161</name>
</gene>
<dbReference type="GO" id="GO:0051213">
    <property type="term" value="F:dioxygenase activity"/>
    <property type="evidence" value="ECO:0007669"/>
    <property type="project" value="UniProtKB-KW"/>
</dbReference>
<dbReference type="Proteomes" id="UP000199305">
    <property type="component" value="Unassembled WGS sequence"/>
</dbReference>
<reference evidence="4" key="1">
    <citation type="submission" date="2016-10" db="EMBL/GenBank/DDBJ databases">
        <authorList>
            <person name="Varghese N."/>
            <person name="Submissions S."/>
        </authorList>
    </citation>
    <scope>NUCLEOTIDE SEQUENCE [LARGE SCALE GENOMIC DNA]</scope>
    <source>
        <strain evidence="4">CGMCC 1.10658</strain>
    </source>
</reference>
<dbReference type="OrthoDB" id="9812656at2"/>
<evidence type="ECO:0000313" key="3">
    <source>
        <dbReference type="EMBL" id="SDJ91715.1"/>
    </source>
</evidence>
<accession>A0A1G8XPA2</accession>
<evidence type="ECO:0000256" key="1">
    <source>
        <dbReference type="SAM" id="MobiDB-lite"/>
    </source>
</evidence>
<dbReference type="InterPro" id="IPR037523">
    <property type="entry name" value="VOC_core"/>
</dbReference>
<dbReference type="AlphaFoldDB" id="A0A1G8XPA2"/>
<dbReference type="PROSITE" id="PS51819">
    <property type="entry name" value="VOC"/>
    <property type="match status" value="1"/>
</dbReference>
<feature type="domain" description="VOC" evidence="2">
    <location>
        <begin position="6"/>
        <end position="132"/>
    </location>
</feature>
<dbReference type="PANTHER" id="PTHR21366:SF14">
    <property type="entry name" value="GLYOXALASE DOMAIN-CONTAINING PROTEIN 5"/>
    <property type="match status" value="1"/>
</dbReference>
<dbReference type="SUPFAM" id="SSF54593">
    <property type="entry name" value="Glyoxalase/Bleomycin resistance protein/Dihydroxybiphenyl dioxygenase"/>
    <property type="match status" value="1"/>
</dbReference>
<dbReference type="Pfam" id="PF00903">
    <property type="entry name" value="Glyoxalase"/>
    <property type="match status" value="1"/>
</dbReference>
<evidence type="ECO:0000313" key="4">
    <source>
        <dbReference type="Proteomes" id="UP000199305"/>
    </source>
</evidence>
<sequence length="135" mass="14764">MFRIRNIDHIVLRVTDLRAMLAFYVDILGCSVEREKPGIGLYQLRAGGSLIDLVPVSEPLGRAGGAPPGREGRNLDHLCLHIEPFHPQALVRYLRARDIEPGPVETRYGATGNGPSLYIQDPEGNTVELKGSPPA</sequence>
<evidence type="ECO:0000259" key="2">
    <source>
        <dbReference type="PROSITE" id="PS51819"/>
    </source>
</evidence>
<dbReference type="STRING" id="658219.SAMN05216212_1161"/>
<dbReference type="EMBL" id="FNFH01000002">
    <property type="protein sequence ID" value="SDJ91715.1"/>
    <property type="molecule type" value="Genomic_DNA"/>
</dbReference>
<dbReference type="InterPro" id="IPR050383">
    <property type="entry name" value="GlyoxalaseI/FosfomycinResist"/>
</dbReference>
<dbReference type="RefSeq" id="WP_091509901.1">
    <property type="nucleotide sequence ID" value="NZ_FNFH01000002.1"/>
</dbReference>